<name>A0A6H5IF88_9HYME</name>
<feature type="non-terminal residue" evidence="1">
    <location>
        <position position="1"/>
    </location>
</feature>
<protein>
    <submittedName>
        <fullName evidence="1">Uncharacterized protein</fullName>
    </submittedName>
</protein>
<dbReference type="Proteomes" id="UP000479190">
    <property type="component" value="Unassembled WGS sequence"/>
</dbReference>
<dbReference type="EMBL" id="CADCXV010000830">
    <property type="protein sequence ID" value="CAB0036845.1"/>
    <property type="molecule type" value="Genomic_DNA"/>
</dbReference>
<gene>
    <name evidence="1" type="ORF">TBRA_LOCUS8691</name>
</gene>
<evidence type="ECO:0000313" key="1">
    <source>
        <dbReference type="EMBL" id="CAB0036845.1"/>
    </source>
</evidence>
<proteinExistence type="predicted"/>
<organism evidence="1 2">
    <name type="scientific">Trichogramma brassicae</name>
    <dbReference type="NCBI Taxonomy" id="86971"/>
    <lineage>
        <taxon>Eukaryota</taxon>
        <taxon>Metazoa</taxon>
        <taxon>Ecdysozoa</taxon>
        <taxon>Arthropoda</taxon>
        <taxon>Hexapoda</taxon>
        <taxon>Insecta</taxon>
        <taxon>Pterygota</taxon>
        <taxon>Neoptera</taxon>
        <taxon>Endopterygota</taxon>
        <taxon>Hymenoptera</taxon>
        <taxon>Apocrita</taxon>
        <taxon>Proctotrupomorpha</taxon>
        <taxon>Chalcidoidea</taxon>
        <taxon>Trichogrammatidae</taxon>
        <taxon>Trichogramma</taxon>
    </lineage>
</organism>
<evidence type="ECO:0000313" key="2">
    <source>
        <dbReference type="Proteomes" id="UP000479190"/>
    </source>
</evidence>
<accession>A0A6H5IF88</accession>
<sequence length="51" mass="5252">GLSFGTIPPPSSPLEKTFFAISMTAPLRNSGSPMTASCSSSHRVRVIVSSG</sequence>
<reference evidence="1 2" key="1">
    <citation type="submission" date="2020-02" db="EMBL/GenBank/DDBJ databases">
        <authorList>
            <person name="Ferguson B K."/>
        </authorList>
    </citation>
    <scope>NUCLEOTIDE SEQUENCE [LARGE SCALE GENOMIC DNA]</scope>
</reference>
<keyword evidence="2" id="KW-1185">Reference proteome</keyword>
<dbReference type="AlphaFoldDB" id="A0A6H5IF88"/>